<protein>
    <recommendedName>
        <fullName evidence="6">FAD-binding PCMH-type domain-containing protein</fullName>
    </recommendedName>
</protein>
<evidence type="ECO:0000313" key="7">
    <source>
        <dbReference type="EMBL" id="MBB2967353.1"/>
    </source>
</evidence>
<dbReference type="InterPro" id="IPR016166">
    <property type="entry name" value="FAD-bd_PCMH"/>
</dbReference>
<dbReference type="GO" id="GO:0016491">
    <property type="term" value="F:oxidoreductase activity"/>
    <property type="evidence" value="ECO:0007669"/>
    <property type="project" value="UniProtKB-KW"/>
</dbReference>
<dbReference type="Gene3D" id="3.40.462.20">
    <property type="match status" value="1"/>
</dbReference>
<dbReference type="Pfam" id="PF01565">
    <property type="entry name" value="FAD_binding_4"/>
    <property type="match status" value="1"/>
</dbReference>
<dbReference type="Gene3D" id="3.30.465.10">
    <property type="match status" value="1"/>
</dbReference>
<evidence type="ECO:0000256" key="3">
    <source>
        <dbReference type="ARBA" id="ARBA00022630"/>
    </source>
</evidence>
<dbReference type="SUPFAM" id="SSF56176">
    <property type="entry name" value="FAD-binding/transporter-associated domain-like"/>
    <property type="match status" value="1"/>
</dbReference>
<dbReference type="InterPro" id="IPR036318">
    <property type="entry name" value="FAD-bd_PCMH-like_sf"/>
</dbReference>
<organism evidence="7 8">
    <name type="scientific">Leifsonia aquatica</name>
    <name type="common">Corynebacterium aquaticum</name>
    <dbReference type="NCBI Taxonomy" id="144185"/>
    <lineage>
        <taxon>Bacteria</taxon>
        <taxon>Bacillati</taxon>
        <taxon>Actinomycetota</taxon>
        <taxon>Actinomycetes</taxon>
        <taxon>Micrococcales</taxon>
        <taxon>Microbacteriaceae</taxon>
        <taxon>Leifsonia</taxon>
    </lineage>
</organism>
<dbReference type="Proteomes" id="UP000538196">
    <property type="component" value="Unassembled WGS sequence"/>
</dbReference>
<proteinExistence type="inferred from homology"/>
<keyword evidence="5" id="KW-0560">Oxidoreductase</keyword>
<sequence>MGIELDDELVAQLRESVRGTVLLRGDDGLAAEATCFNPTIRHDPDILVAARDEGDVVQAVRFARANGLPLRIQATGHGSEAPISGGLLLITRDLDLLDVDAASRRARIGAGLRWAPVIAATAEHGLAPVTGSSTSVGAVGYTLGGGLGPLARSHGFTADWVRGFRVVTADGELVTADDTTHPELFWALRGGKGGLGVVTEMTLELVPLSSLYGGSVFFEGDAIEDAFRAWTDWAAGLAEEATTSVAFLRIPDVEGPPPPLRGRSLLNVRFAYPGDAEEGERLFAPMRAAAPVYLDFVAEMPATAVATIHNDPEVGGPSWIRGHMLDSFDRELAEALLPLIGPRAESPFLAVEVRQLGGATHRDPAGGTAVGGRASTHTFSSIAADPTTFAEAAPVHAEAIAAVLGDRVSPVTNINWATDLDDPAEFDRMWPPTIASRLAETRSRWDPERVFPFGPA</sequence>
<dbReference type="InterPro" id="IPR006093">
    <property type="entry name" value="Oxy_OxRdtase_FAD_BS"/>
</dbReference>
<keyword evidence="3" id="KW-0285">Flavoprotein</keyword>
<keyword evidence="8" id="KW-1185">Reference proteome</keyword>
<evidence type="ECO:0000256" key="2">
    <source>
        <dbReference type="ARBA" id="ARBA00005466"/>
    </source>
</evidence>
<gene>
    <name evidence="7" type="ORF">FHX33_002116</name>
</gene>
<evidence type="ECO:0000256" key="4">
    <source>
        <dbReference type="ARBA" id="ARBA00022827"/>
    </source>
</evidence>
<keyword evidence="4" id="KW-0274">FAD</keyword>
<dbReference type="GO" id="GO:0071949">
    <property type="term" value="F:FAD binding"/>
    <property type="evidence" value="ECO:0007669"/>
    <property type="project" value="InterPro"/>
</dbReference>
<evidence type="ECO:0000259" key="6">
    <source>
        <dbReference type="PROSITE" id="PS51387"/>
    </source>
</evidence>
<dbReference type="PANTHER" id="PTHR42973:SF39">
    <property type="entry name" value="FAD-BINDING PCMH-TYPE DOMAIN-CONTAINING PROTEIN"/>
    <property type="match status" value="1"/>
</dbReference>
<dbReference type="PROSITE" id="PS00862">
    <property type="entry name" value="OX2_COVAL_FAD"/>
    <property type="match status" value="1"/>
</dbReference>
<dbReference type="InterPro" id="IPR050416">
    <property type="entry name" value="FAD-linked_Oxidoreductase"/>
</dbReference>
<dbReference type="PANTHER" id="PTHR42973">
    <property type="entry name" value="BINDING OXIDOREDUCTASE, PUTATIVE (AFU_ORTHOLOGUE AFUA_1G17690)-RELATED"/>
    <property type="match status" value="1"/>
</dbReference>
<dbReference type="RefSeq" id="WP_183428483.1">
    <property type="nucleotide sequence ID" value="NZ_JACHVP010000002.1"/>
</dbReference>
<dbReference type="AlphaFoldDB" id="A0A7W4UX37"/>
<accession>A0A7W4UX37</accession>
<reference evidence="7 8" key="1">
    <citation type="submission" date="2020-08" db="EMBL/GenBank/DDBJ databases">
        <title>Sequencing the genomes of 1000 actinobacteria strains.</title>
        <authorList>
            <person name="Klenk H.-P."/>
        </authorList>
    </citation>
    <scope>NUCLEOTIDE SEQUENCE [LARGE SCALE GENOMIC DNA]</scope>
    <source>
        <strain evidence="7 8">DSM 20146</strain>
    </source>
</reference>
<dbReference type="Gene3D" id="3.30.43.10">
    <property type="entry name" value="Uridine Diphospho-n-acetylenolpyruvylglucosamine Reductase, domain 2"/>
    <property type="match status" value="1"/>
</dbReference>
<comment type="cofactor">
    <cofactor evidence="1">
        <name>FAD</name>
        <dbReference type="ChEBI" id="CHEBI:57692"/>
    </cofactor>
</comment>
<name>A0A7W4UX37_LEIAQ</name>
<comment type="similarity">
    <text evidence="2">Belongs to the oxygen-dependent FAD-linked oxidoreductase family.</text>
</comment>
<dbReference type="InterPro" id="IPR006094">
    <property type="entry name" value="Oxid_FAD_bind_N"/>
</dbReference>
<evidence type="ECO:0000313" key="8">
    <source>
        <dbReference type="Proteomes" id="UP000538196"/>
    </source>
</evidence>
<evidence type="ECO:0000256" key="1">
    <source>
        <dbReference type="ARBA" id="ARBA00001974"/>
    </source>
</evidence>
<dbReference type="InterPro" id="IPR016167">
    <property type="entry name" value="FAD-bd_PCMH_sub1"/>
</dbReference>
<dbReference type="EMBL" id="JACHVP010000002">
    <property type="protein sequence ID" value="MBB2967353.1"/>
    <property type="molecule type" value="Genomic_DNA"/>
</dbReference>
<comment type="caution">
    <text evidence="7">The sequence shown here is derived from an EMBL/GenBank/DDBJ whole genome shotgun (WGS) entry which is preliminary data.</text>
</comment>
<dbReference type="InterPro" id="IPR016169">
    <property type="entry name" value="FAD-bd_PCMH_sub2"/>
</dbReference>
<feature type="domain" description="FAD-binding PCMH-type" evidence="6">
    <location>
        <begin position="40"/>
        <end position="208"/>
    </location>
</feature>
<dbReference type="PROSITE" id="PS51387">
    <property type="entry name" value="FAD_PCMH"/>
    <property type="match status" value="1"/>
</dbReference>
<evidence type="ECO:0000256" key="5">
    <source>
        <dbReference type="ARBA" id="ARBA00023002"/>
    </source>
</evidence>